<keyword evidence="2" id="KW-1185">Reference proteome</keyword>
<reference evidence="1" key="1">
    <citation type="submission" date="2020-02" db="EMBL/GenBank/DDBJ databases">
        <authorList>
            <person name="Scholz U."/>
            <person name="Mascher M."/>
            <person name="Fiebig A."/>
        </authorList>
    </citation>
    <scope>NUCLEOTIDE SEQUENCE</scope>
</reference>
<organism evidence="1 2">
    <name type="scientific">Spirodela intermedia</name>
    <name type="common">Intermediate duckweed</name>
    <dbReference type="NCBI Taxonomy" id="51605"/>
    <lineage>
        <taxon>Eukaryota</taxon>
        <taxon>Viridiplantae</taxon>
        <taxon>Streptophyta</taxon>
        <taxon>Embryophyta</taxon>
        <taxon>Tracheophyta</taxon>
        <taxon>Spermatophyta</taxon>
        <taxon>Magnoliopsida</taxon>
        <taxon>Liliopsida</taxon>
        <taxon>Araceae</taxon>
        <taxon>Lemnoideae</taxon>
        <taxon>Spirodela</taxon>
    </lineage>
</organism>
<dbReference type="Proteomes" id="UP000663760">
    <property type="component" value="Chromosome 4"/>
</dbReference>
<evidence type="ECO:0000313" key="2">
    <source>
        <dbReference type="Proteomes" id="UP000663760"/>
    </source>
</evidence>
<dbReference type="AlphaFoldDB" id="A0A7I8KAJ2"/>
<accession>A0A7I8KAJ2</accession>
<evidence type="ECO:0000313" key="1">
    <source>
        <dbReference type="EMBL" id="CAA7394770.1"/>
    </source>
</evidence>
<proteinExistence type="predicted"/>
<sequence length="59" mass="7005">MNLEILSLVSQDTWKIISHSIDVNIVACKWSTTNYYTYVGGTHYFQMWYYYIFAQNVIA</sequence>
<protein>
    <submittedName>
        <fullName evidence="1">Uncharacterized protein</fullName>
    </submittedName>
</protein>
<name>A0A7I8KAJ2_SPIIN</name>
<gene>
    <name evidence="1" type="ORF">SI8410_04005431</name>
</gene>
<dbReference type="EMBL" id="LR746267">
    <property type="protein sequence ID" value="CAA7394770.1"/>
    <property type="molecule type" value="Genomic_DNA"/>
</dbReference>